<accession>A0ABU2L613</accession>
<protein>
    <submittedName>
        <fullName evidence="2">VWA domain-containing protein</fullName>
    </submittedName>
</protein>
<sequence>MGGAISFEKVRAVAGEAVAGSYESARVSLEKRGLAGERAAVYLVLDRSGSMRPFYRDGTVQRLAERVLALSAHLDDDGVVPVVFFSTGVDGVAELSLERHEGRIEELHASLGHMGRTNYHLAMEAVLTHIADSAPEGPAFVVFQTDGGPTSRAAAERVLCEAAGLPVFWQFIGFGDPEDRQFSFLRRLDELPVPERRVVDNAGFFAAGLVPGEMSDRELYDRLTAEFPQWLAAARAAGVLRDGR</sequence>
<evidence type="ECO:0000313" key="3">
    <source>
        <dbReference type="Proteomes" id="UP001183388"/>
    </source>
</evidence>
<keyword evidence="3" id="KW-1185">Reference proteome</keyword>
<evidence type="ECO:0000313" key="2">
    <source>
        <dbReference type="EMBL" id="MDT0306993.1"/>
    </source>
</evidence>
<dbReference type="InterPro" id="IPR019303">
    <property type="entry name" value="vWA_TerF_C"/>
</dbReference>
<name>A0ABU2L613_9ACTN</name>
<evidence type="ECO:0000259" key="1">
    <source>
        <dbReference type="PROSITE" id="PS50234"/>
    </source>
</evidence>
<dbReference type="SUPFAM" id="SSF53300">
    <property type="entry name" value="vWA-like"/>
    <property type="match status" value="1"/>
</dbReference>
<organism evidence="2 3">
    <name type="scientific">Streptomyces boetiae</name>
    <dbReference type="NCBI Taxonomy" id="3075541"/>
    <lineage>
        <taxon>Bacteria</taxon>
        <taxon>Bacillati</taxon>
        <taxon>Actinomycetota</taxon>
        <taxon>Actinomycetes</taxon>
        <taxon>Kitasatosporales</taxon>
        <taxon>Streptomycetaceae</taxon>
        <taxon>Streptomyces</taxon>
    </lineage>
</organism>
<reference evidence="3" key="1">
    <citation type="submission" date="2023-07" db="EMBL/GenBank/DDBJ databases">
        <title>30 novel species of actinomycetes from the DSMZ collection.</title>
        <authorList>
            <person name="Nouioui I."/>
        </authorList>
    </citation>
    <scope>NUCLEOTIDE SEQUENCE [LARGE SCALE GENOMIC DNA]</scope>
    <source>
        <strain evidence="3">DSM 44917</strain>
    </source>
</reference>
<dbReference type="RefSeq" id="WP_311629936.1">
    <property type="nucleotide sequence ID" value="NZ_JAVREN010000009.1"/>
</dbReference>
<dbReference type="SMART" id="SM00327">
    <property type="entry name" value="VWA"/>
    <property type="match status" value="1"/>
</dbReference>
<proteinExistence type="predicted"/>
<dbReference type="InterPro" id="IPR036465">
    <property type="entry name" value="vWFA_dom_sf"/>
</dbReference>
<dbReference type="CDD" id="cd00198">
    <property type="entry name" value="vWFA"/>
    <property type="match status" value="1"/>
</dbReference>
<dbReference type="Gene3D" id="3.40.50.410">
    <property type="entry name" value="von Willebrand factor, type A domain"/>
    <property type="match status" value="1"/>
</dbReference>
<dbReference type="EMBL" id="JAVREN010000009">
    <property type="protein sequence ID" value="MDT0306993.1"/>
    <property type="molecule type" value="Genomic_DNA"/>
</dbReference>
<dbReference type="Proteomes" id="UP001183388">
    <property type="component" value="Unassembled WGS sequence"/>
</dbReference>
<dbReference type="Pfam" id="PF10138">
    <property type="entry name" value="vWA-TerF-like"/>
    <property type="match status" value="1"/>
</dbReference>
<comment type="caution">
    <text evidence="2">The sequence shown here is derived from an EMBL/GenBank/DDBJ whole genome shotgun (WGS) entry which is preliminary data.</text>
</comment>
<feature type="domain" description="VWFA" evidence="1">
    <location>
        <begin position="40"/>
        <end position="223"/>
    </location>
</feature>
<dbReference type="InterPro" id="IPR002035">
    <property type="entry name" value="VWF_A"/>
</dbReference>
<gene>
    <name evidence="2" type="ORF">RM780_08450</name>
</gene>
<dbReference type="PROSITE" id="PS50234">
    <property type="entry name" value="VWFA"/>
    <property type="match status" value="1"/>
</dbReference>